<comment type="caution">
    <text evidence="2">The sequence shown here is derived from an EMBL/GenBank/DDBJ whole genome shotgun (WGS) entry which is preliminary data.</text>
</comment>
<evidence type="ECO:0000313" key="3">
    <source>
        <dbReference type="Proteomes" id="UP000033423"/>
    </source>
</evidence>
<dbReference type="Gene3D" id="3.40.50.2000">
    <property type="entry name" value="Glycogen Phosphorylase B"/>
    <property type="match status" value="1"/>
</dbReference>
<gene>
    <name evidence="2" type="ORF">MBAV_002193</name>
</gene>
<name>A0A0F3GY15_9BACT</name>
<sequence>MKRVLIIRSTGFQHLDRILGRLRDKYPQSEICLLTHQHGKPLAEKYADIAHVYVYPHTGAFSFLRVPDELKRHGFDVVIVPVGNITGAGFLNVLLFSFRIGADSRLLCNISLDFKPLTRLTLTASLLRSSVYTAIAGGMTAVASVLFLVLWIVSSLSYGKNKD</sequence>
<feature type="transmembrane region" description="Helical" evidence="1">
    <location>
        <begin position="75"/>
        <end position="98"/>
    </location>
</feature>
<evidence type="ECO:0000313" key="2">
    <source>
        <dbReference type="EMBL" id="KJU85603.1"/>
    </source>
</evidence>
<dbReference type="AlphaFoldDB" id="A0A0F3GY15"/>
<keyword evidence="3" id="KW-1185">Reference proteome</keyword>
<evidence type="ECO:0000256" key="1">
    <source>
        <dbReference type="SAM" id="Phobius"/>
    </source>
</evidence>
<proteinExistence type="predicted"/>
<keyword evidence="1" id="KW-0812">Transmembrane</keyword>
<keyword evidence="1" id="KW-1133">Transmembrane helix</keyword>
<protein>
    <submittedName>
        <fullName evidence="2">Uncharacterized protein</fullName>
    </submittedName>
</protein>
<feature type="transmembrane region" description="Helical" evidence="1">
    <location>
        <begin position="131"/>
        <end position="153"/>
    </location>
</feature>
<dbReference type="Proteomes" id="UP000033423">
    <property type="component" value="Unassembled WGS sequence"/>
</dbReference>
<dbReference type="EMBL" id="LACI01000945">
    <property type="protein sequence ID" value="KJU85603.1"/>
    <property type="molecule type" value="Genomic_DNA"/>
</dbReference>
<keyword evidence="1" id="KW-0472">Membrane</keyword>
<dbReference type="SUPFAM" id="SSF53756">
    <property type="entry name" value="UDP-Glycosyltransferase/glycogen phosphorylase"/>
    <property type="match status" value="1"/>
</dbReference>
<organism evidence="2 3">
    <name type="scientific">Candidatus Magnetobacterium bavaricum</name>
    <dbReference type="NCBI Taxonomy" id="29290"/>
    <lineage>
        <taxon>Bacteria</taxon>
        <taxon>Pseudomonadati</taxon>
        <taxon>Nitrospirota</taxon>
        <taxon>Thermodesulfovibrionia</taxon>
        <taxon>Thermodesulfovibrionales</taxon>
        <taxon>Candidatus Magnetobacteriaceae</taxon>
        <taxon>Candidatus Magnetobacterium</taxon>
    </lineage>
</organism>
<accession>A0A0F3GY15</accession>
<reference evidence="2 3" key="1">
    <citation type="submission" date="2015-02" db="EMBL/GenBank/DDBJ databases">
        <title>Single-cell genomics of uncultivated deep-branching MTB reveals a conserved set of magnetosome genes.</title>
        <authorList>
            <person name="Kolinko S."/>
            <person name="Richter M."/>
            <person name="Glockner F.O."/>
            <person name="Brachmann A."/>
            <person name="Schuler D."/>
        </authorList>
    </citation>
    <scope>NUCLEOTIDE SEQUENCE [LARGE SCALE GENOMIC DNA]</scope>
    <source>
        <strain evidence="2">TM-1</strain>
    </source>
</reference>